<organism evidence="1 2">
    <name type="scientific">Methanococcus maripaludis</name>
    <name type="common">Methanococcus deltae</name>
    <dbReference type="NCBI Taxonomy" id="39152"/>
    <lineage>
        <taxon>Archaea</taxon>
        <taxon>Methanobacteriati</taxon>
        <taxon>Methanobacteriota</taxon>
        <taxon>Methanomada group</taxon>
        <taxon>Methanococci</taxon>
        <taxon>Methanococcales</taxon>
        <taxon>Methanococcaceae</taxon>
        <taxon>Methanococcus</taxon>
    </lineage>
</organism>
<gene>
    <name evidence="1" type="ORF">HNP91_001633</name>
</gene>
<evidence type="ECO:0000313" key="1">
    <source>
        <dbReference type="EMBL" id="MBA2860802.1"/>
    </source>
</evidence>
<evidence type="ECO:0000313" key="2">
    <source>
        <dbReference type="Proteomes" id="UP000568063"/>
    </source>
</evidence>
<name>A0A7J9PC25_METMI</name>
<dbReference type="InterPro" id="IPR014958">
    <property type="entry name" value="DGC"/>
</dbReference>
<dbReference type="AlphaFoldDB" id="A0A7J9PC25"/>
<reference evidence="1 2" key="1">
    <citation type="submission" date="2020-07" db="EMBL/GenBank/DDBJ databases">
        <title>Genomic Encyclopedia of Type Strains, Phase IV (KMG-V): Genome sequencing to study the core and pangenomes of soil and plant-associated prokaryotes.</title>
        <authorList>
            <person name="Whitman W."/>
        </authorList>
    </citation>
    <scope>NUCLEOTIDE SEQUENCE [LARGE SCALE GENOMIC DNA]</scope>
    <source>
        <strain evidence="1 2">C9</strain>
    </source>
</reference>
<dbReference type="Pfam" id="PF08859">
    <property type="entry name" value="DGC"/>
    <property type="match status" value="1"/>
</dbReference>
<accession>A0A7J9PC25</accession>
<comment type="caution">
    <text evidence="1">The sequence shown here is derived from an EMBL/GenBank/DDBJ whole genome shotgun (WGS) entry which is preliminary data.</text>
</comment>
<dbReference type="EMBL" id="JACDUM010000003">
    <property type="protein sequence ID" value="MBA2860802.1"/>
    <property type="molecule type" value="Genomic_DNA"/>
</dbReference>
<dbReference type="PIRSF" id="PIRSF037181">
    <property type="entry name" value="DGC"/>
    <property type="match status" value="1"/>
</dbReference>
<proteinExistence type="predicted"/>
<dbReference type="Proteomes" id="UP000568063">
    <property type="component" value="Unassembled WGS sequence"/>
</dbReference>
<sequence length="157" mass="16540">MAETPKCTCGNHGVMNKKEKIIFACSGASNVGELSNAASVKLTKEGFGNKACTASLAIKTPSVMERVENAGEIVVIDGCPVSCAKRIADNSGVKVDQYVIITELGINKIGDMDILDEDLTKTVSAVKAGKSVCLDRKREDHKGSGCNCGCNSNQIEK</sequence>
<dbReference type="RefSeq" id="WP_181521976.1">
    <property type="nucleotide sequence ID" value="NZ_JACDUM010000003.1"/>
</dbReference>
<protein>
    <submittedName>
        <fullName evidence="1">Putative metal-binding protein</fullName>
    </submittedName>
</protein>